<dbReference type="AlphaFoldDB" id="A0A162PYW9"/>
<dbReference type="Proteomes" id="UP000076858">
    <property type="component" value="Unassembled WGS sequence"/>
</dbReference>
<proteinExistence type="predicted"/>
<keyword evidence="2" id="KW-1185">Reference proteome</keyword>
<evidence type="ECO:0000313" key="2">
    <source>
        <dbReference type="Proteomes" id="UP000076858"/>
    </source>
</evidence>
<gene>
    <name evidence="1" type="ORF">APZ42_014121</name>
</gene>
<sequence>MGEGVKIVYQPCSCFLLEEYETSWFIQMPRSFGSVSAMLMVVRPSLPTSFFCSLGMCHPSLYSAGWIKWLCNCYCCTFL</sequence>
<dbReference type="EMBL" id="LRGB01000389">
    <property type="protein sequence ID" value="KZS19261.1"/>
    <property type="molecule type" value="Genomic_DNA"/>
</dbReference>
<evidence type="ECO:0000313" key="1">
    <source>
        <dbReference type="EMBL" id="KZS19261.1"/>
    </source>
</evidence>
<name>A0A162PYW9_9CRUS</name>
<protein>
    <submittedName>
        <fullName evidence="1">Uncharacterized protein</fullName>
    </submittedName>
</protein>
<accession>A0A162PYW9</accession>
<organism evidence="1 2">
    <name type="scientific">Daphnia magna</name>
    <dbReference type="NCBI Taxonomy" id="35525"/>
    <lineage>
        <taxon>Eukaryota</taxon>
        <taxon>Metazoa</taxon>
        <taxon>Ecdysozoa</taxon>
        <taxon>Arthropoda</taxon>
        <taxon>Crustacea</taxon>
        <taxon>Branchiopoda</taxon>
        <taxon>Diplostraca</taxon>
        <taxon>Cladocera</taxon>
        <taxon>Anomopoda</taxon>
        <taxon>Daphniidae</taxon>
        <taxon>Daphnia</taxon>
    </lineage>
</organism>
<comment type="caution">
    <text evidence="1">The sequence shown here is derived from an EMBL/GenBank/DDBJ whole genome shotgun (WGS) entry which is preliminary data.</text>
</comment>
<reference evidence="1 2" key="1">
    <citation type="submission" date="2016-03" db="EMBL/GenBank/DDBJ databases">
        <title>EvidentialGene: Evidence-directed Construction of Genes on Genomes.</title>
        <authorList>
            <person name="Gilbert D.G."/>
            <person name="Choi J.-H."/>
            <person name="Mockaitis K."/>
            <person name="Colbourne J."/>
            <person name="Pfrender M."/>
        </authorList>
    </citation>
    <scope>NUCLEOTIDE SEQUENCE [LARGE SCALE GENOMIC DNA]</scope>
    <source>
        <strain evidence="1 2">Xinb3</strain>
        <tissue evidence="1">Complete organism</tissue>
    </source>
</reference>